<sequence length="42" mass="4623">MAVRLILSVVVGLALSLSPAAYAMKQLELKSHFSYRGDRYPA</sequence>
<dbReference type="Proteomes" id="UP000255192">
    <property type="component" value="Unassembled WGS sequence"/>
</dbReference>
<evidence type="ECO:0000313" key="1">
    <source>
        <dbReference type="EMBL" id="STU99599.1"/>
    </source>
</evidence>
<evidence type="ECO:0000313" key="2">
    <source>
        <dbReference type="Proteomes" id="UP000255192"/>
    </source>
</evidence>
<keyword evidence="1" id="KW-0418">Kinase</keyword>
<gene>
    <name evidence="1" type="ORF">NCTC204_02877</name>
</gene>
<accession>A0A378A6H4</accession>
<name>A0A378A6H4_KLEPN</name>
<dbReference type="AlphaFoldDB" id="A0A378A6H4"/>
<organism evidence="1 2">
    <name type="scientific">Klebsiella pneumoniae</name>
    <dbReference type="NCBI Taxonomy" id="573"/>
    <lineage>
        <taxon>Bacteria</taxon>
        <taxon>Pseudomonadati</taxon>
        <taxon>Pseudomonadota</taxon>
        <taxon>Gammaproteobacteria</taxon>
        <taxon>Enterobacterales</taxon>
        <taxon>Enterobacteriaceae</taxon>
        <taxon>Klebsiella/Raoultella group</taxon>
        <taxon>Klebsiella</taxon>
        <taxon>Klebsiella pneumoniae complex</taxon>
    </lineage>
</organism>
<proteinExistence type="predicted"/>
<keyword evidence="1" id="KW-0808">Transferase</keyword>
<reference evidence="1 2" key="1">
    <citation type="submission" date="2018-06" db="EMBL/GenBank/DDBJ databases">
        <authorList>
            <consortium name="Pathogen Informatics"/>
            <person name="Doyle S."/>
        </authorList>
    </citation>
    <scope>NUCLEOTIDE SEQUENCE [LARGE SCALE GENOMIC DNA]</scope>
    <source>
        <strain evidence="1 2">NCTC204</strain>
    </source>
</reference>
<protein>
    <submittedName>
        <fullName evidence="1">Hybrid sensory histidine kinase</fullName>
    </submittedName>
</protein>
<dbReference type="EMBL" id="UGMD01000002">
    <property type="protein sequence ID" value="STU99599.1"/>
    <property type="molecule type" value="Genomic_DNA"/>
</dbReference>
<dbReference type="GO" id="GO:0016301">
    <property type="term" value="F:kinase activity"/>
    <property type="evidence" value="ECO:0007669"/>
    <property type="project" value="UniProtKB-KW"/>
</dbReference>